<gene>
    <name evidence="1" type="ORF">K469DRAFT_686358</name>
</gene>
<evidence type="ECO:0000313" key="1">
    <source>
        <dbReference type="EMBL" id="KAF2187168.1"/>
    </source>
</evidence>
<dbReference type="AlphaFoldDB" id="A0A6A6E9F3"/>
<dbReference type="EMBL" id="ML994628">
    <property type="protein sequence ID" value="KAF2187168.1"/>
    <property type="molecule type" value="Genomic_DNA"/>
</dbReference>
<name>A0A6A6E9F3_9PEZI</name>
<keyword evidence="2" id="KW-1185">Reference proteome</keyword>
<dbReference type="Proteomes" id="UP000800200">
    <property type="component" value="Unassembled WGS sequence"/>
</dbReference>
<protein>
    <submittedName>
        <fullName evidence="1">Uncharacterized protein</fullName>
    </submittedName>
</protein>
<reference evidence="1" key="1">
    <citation type="journal article" date="2020" name="Stud. Mycol.">
        <title>101 Dothideomycetes genomes: a test case for predicting lifestyles and emergence of pathogens.</title>
        <authorList>
            <person name="Haridas S."/>
            <person name="Albert R."/>
            <person name="Binder M."/>
            <person name="Bloem J."/>
            <person name="Labutti K."/>
            <person name="Salamov A."/>
            <person name="Andreopoulos B."/>
            <person name="Baker S."/>
            <person name="Barry K."/>
            <person name="Bills G."/>
            <person name="Bluhm B."/>
            <person name="Cannon C."/>
            <person name="Castanera R."/>
            <person name="Culley D."/>
            <person name="Daum C."/>
            <person name="Ezra D."/>
            <person name="Gonzalez J."/>
            <person name="Henrissat B."/>
            <person name="Kuo A."/>
            <person name="Liang C."/>
            <person name="Lipzen A."/>
            <person name="Lutzoni F."/>
            <person name="Magnuson J."/>
            <person name="Mondo S."/>
            <person name="Nolan M."/>
            <person name="Ohm R."/>
            <person name="Pangilinan J."/>
            <person name="Park H.-J."/>
            <person name="Ramirez L."/>
            <person name="Alfaro M."/>
            <person name="Sun H."/>
            <person name="Tritt A."/>
            <person name="Yoshinaga Y."/>
            <person name="Zwiers L.-H."/>
            <person name="Turgeon B."/>
            <person name="Goodwin S."/>
            <person name="Spatafora J."/>
            <person name="Crous P."/>
            <person name="Grigoriev I."/>
        </authorList>
    </citation>
    <scope>NUCLEOTIDE SEQUENCE</scope>
    <source>
        <strain evidence="1">CBS 207.26</strain>
    </source>
</reference>
<organism evidence="1 2">
    <name type="scientific">Zopfia rhizophila CBS 207.26</name>
    <dbReference type="NCBI Taxonomy" id="1314779"/>
    <lineage>
        <taxon>Eukaryota</taxon>
        <taxon>Fungi</taxon>
        <taxon>Dikarya</taxon>
        <taxon>Ascomycota</taxon>
        <taxon>Pezizomycotina</taxon>
        <taxon>Dothideomycetes</taxon>
        <taxon>Dothideomycetes incertae sedis</taxon>
        <taxon>Zopfiaceae</taxon>
        <taxon>Zopfia</taxon>
    </lineage>
</organism>
<accession>A0A6A6E9F3</accession>
<dbReference type="OrthoDB" id="5232280at2759"/>
<proteinExistence type="predicted"/>
<evidence type="ECO:0000313" key="2">
    <source>
        <dbReference type="Proteomes" id="UP000800200"/>
    </source>
</evidence>
<sequence length="100" mass="11572">MFDESAVVVVWSKELAPTVFVHSHPTFRPRMRIPLSHMEDVASLFSKKEEHNKLRQLFQMGMEAVIEDGVKFSPRAFEGNLPRVKGSPFAESEQDIYFKF</sequence>